<keyword evidence="3" id="KW-1185">Reference proteome</keyword>
<comment type="caution">
    <text evidence="2">The sequence shown here is derived from an EMBL/GenBank/DDBJ whole genome shotgun (WGS) entry which is preliminary data.</text>
</comment>
<dbReference type="InterPro" id="IPR027417">
    <property type="entry name" value="P-loop_NTPase"/>
</dbReference>
<gene>
    <name evidence="2" type="ORF">C8D91_2849</name>
</gene>
<dbReference type="GO" id="GO:0008476">
    <property type="term" value="F:protein-tyrosine sulfotransferase activity"/>
    <property type="evidence" value="ECO:0007669"/>
    <property type="project" value="InterPro"/>
</dbReference>
<dbReference type="Proteomes" id="UP000295724">
    <property type="component" value="Unassembled WGS sequence"/>
</dbReference>
<proteinExistence type="predicted"/>
<reference evidence="2 3" key="1">
    <citation type="submission" date="2019-03" db="EMBL/GenBank/DDBJ databases">
        <title>Genomic Encyclopedia of Type Strains, Phase IV (KMG-IV): sequencing the most valuable type-strain genomes for metagenomic binning, comparative biology and taxonomic classification.</title>
        <authorList>
            <person name="Goeker M."/>
        </authorList>
    </citation>
    <scope>NUCLEOTIDE SEQUENCE [LARGE SCALE GENOMIC DNA]</scope>
    <source>
        <strain evidence="2 3">DSM 25488</strain>
    </source>
</reference>
<keyword evidence="1 2" id="KW-0808">Transferase</keyword>
<sequence>MQNLLSLAHQATQHLTDKALSQLFQQPIFILSAPRSGSTLLFEQLIQQDHMWSIGNESHVVFSQFPHLRFANGEQDSSSLNATHADARTNRLIKACFLFMLQNKQNQRYIDPKLTGLPKAPIFIEKTPRNALNIPFILKIFPDARFIYLQRDPRQTIASLIEAWHLGIKTGRFATYPNLPGWHLPAWCFLLPAGWRQMIGKSIAEIACFQWQQSNQTIEYELAKLDPNRTHRLDYYDLINNSHTTLCKVIKFINPNHDISTLSFKLTPSNTTLTRPDPEKWRKYEDEIMALKSIWGKKSRET</sequence>
<organism evidence="2 3">
    <name type="scientific">Marinicella litoralis</name>
    <dbReference type="NCBI Taxonomy" id="644220"/>
    <lineage>
        <taxon>Bacteria</taxon>
        <taxon>Pseudomonadati</taxon>
        <taxon>Pseudomonadota</taxon>
        <taxon>Gammaproteobacteria</taxon>
        <taxon>Lysobacterales</taxon>
        <taxon>Marinicellaceae</taxon>
        <taxon>Marinicella</taxon>
    </lineage>
</organism>
<evidence type="ECO:0000313" key="2">
    <source>
        <dbReference type="EMBL" id="TDR16322.1"/>
    </source>
</evidence>
<evidence type="ECO:0000256" key="1">
    <source>
        <dbReference type="ARBA" id="ARBA00022679"/>
    </source>
</evidence>
<dbReference type="Pfam" id="PF13469">
    <property type="entry name" value="Sulfotransfer_3"/>
    <property type="match status" value="1"/>
</dbReference>
<dbReference type="InterPro" id="IPR026634">
    <property type="entry name" value="TPST-like"/>
</dbReference>
<dbReference type="EMBL" id="SNZB01000008">
    <property type="protein sequence ID" value="TDR16322.1"/>
    <property type="molecule type" value="Genomic_DNA"/>
</dbReference>
<dbReference type="AlphaFoldDB" id="A0A4R6XAW1"/>
<dbReference type="SUPFAM" id="SSF52540">
    <property type="entry name" value="P-loop containing nucleoside triphosphate hydrolases"/>
    <property type="match status" value="1"/>
</dbReference>
<dbReference type="Gene3D" id="3.40.50.300">
    <property type="entry name" value="P-loop containing nucleotide triphosphate hydrolases"/>
    <property type="match status" value="1"/>
</dbReference>
<dbReference type="PANTHER" id="PTHR12788:SF10">
    <property type="entry name" value="PROTEIN-TYROSINE SULFOTRANSFERASE"/>
    <property type="match status" value="1"/>
</dbReference>
<name>A0A4R6XAW1_9GAMM</name>
<evidence type="ECO:0000313" key="3">
    <source>
        <dbReference type="Proteomes" id="UP000295724"/>
    </source>
</evidence>
<dbReference type="RefSeq" id="WP_099020133.1">
    <property type="nucleotide sequence ID" value="NZ_NIHB01000006.1"/>
</dbReference>
<protein>
    <submittedName>
        <fullName evidence="2">Sulfotransferase family protein</fullName>
    </submittedName>
</protein>
<dbReference type="PANTHER" id="PTHR12788">
    <property type="entry name" value="PROTEIN-TYROSINE SULFOTRANSFERASE 2"/>
    <property type="match status" value="1"/>
</dbReference>
<dbReference type="OrthoDB" id="1441538at2"/>
<accession>A0A4R6XAW1</accession>